<organism evidence="2 3">
    <name type="scientific">Mangrovibacterium marinum</name>
    <dbReference type="NCBI Taxonomy" id="1639118"/>
    <lineage>
        <taxon>Bacteria</taxon>
        <taxon>Pseudomonadati</taxon>
        <taxon>Bacteroidota</taxon>
        <taxon>Bacteroidia</taxon>
        <taxon>Marinilabiliales</taxon>
        <taxon>Prolixibacteraceae</taxon>
        <taxon>Mangrovibacterium</taxon>
    </lineage>
</organism>
<evidence type="ECO:0000256" key="1">
    <source>
        <dbReference type="SAM" id="SignalP"/>
    </source>
</evidence>
<accession>A0A2T5C3K6</accession>
<keyword evidence="1" id="KW-0732">Signal</keyword>
<dbReference type="RefSeq" id="WP_146161447.1">
    <property type="nucleotide sequence ID" value="NZ_OY782574.1"/>
</dbReference>
<dbReference type="InterPro" id="IPR045921">
    <property type="entry name" value="DUF6340"/>
</dbReference>
<protein>
    <recommendedName>
        <fullName evidence="4">Tetratricopeptide repeat protein</fullName>
    </recommendedName>
</protein>
<evidence type="ECO:0000313" key="3">
    <source>
        <dbReference type="Proteomes" id="UP000243525"/>
    </source>
</evidence>
<reference evidence="2 3" key="1">
    <citation type="submission" date="2018-04" db="EMBL/GenBank/DDBJ databases">
        <title>Genomic Encyclopedia of Archaeal and Bacterial Type Strains, Phase II (KMG-II): from individual species to whole genera.</title>
        <authorList>
            <person name="Goeker M."/>
        </authorList>
    </citation>
    <scope>NUCLEOTIDE SEQUENCE [LARGE SCALE GENOMIC DNA]</scope>
    <source>
        <strain evidence="2 3">DSM 28823</strain>
    </source>
</reference>
<dbReference type="AlphaFoldDB" id="A0A2T5C3K6"/>
<dbReference type="Pfam" id="PF19867">
    <property type="entry name" value="DUF6340"/>
    <property type="match status" value="1"/>
</dbReference>
<dbReference type="EMBL" id="QAAD01000005">
    <property type="protein sequence ID" value="PTN09337.1"/>
    <property type="molecule type" value="Genomic_DNA"/>
</dbReference>
<evidence type="ECO:0000313" key="2">
    <source>
        <dbReference type="EMBL" id="PTN09337.1"/>
    </source>
</evidence>
<feature type="signal peptide" evidence="1">
    <location>
        <begin position="1"/>
        <end position="24"/>
    </location>
</feature>
<gene>
    <name evidence="2" type="ORF">C8N47_105178</name>
</gene>
<feature type="chain" id="PRO_5015487562" description="Tetratricopeptide repeat protein" evidence="1">
    <location>
        <begin position="25"/>
        <end position="348"/>
    </location>
</feature>
<name>A0A2T5C3K6_9BACT</name>
<proteinExistence type="predicted"/>
<sequence>MKLFKHNKLIFWLFALLLSFSSCTSSYKSLVIETAQPSTHLLPEDIHSLTLVNRSITADFQDFDKDSLQQFFFSRGFRYDSVVLDSLAADTTLKALGELLFESGRYDVVIPEQRFLERHKEFYLVPEKLDWTEVSALCEEFDTDALLVIERYFNKIMTDYKTFNDSNGDAAYASASIDSKYDVVVKIYDPVRQEIIRQLVVDDTISWRDGGYSTEKIFDQLPLIKECLIQTGVQAALELDDKLSPNWVKENRIFFVINDTDASQIALLAHDNKWQEAYDYWLQYAESAKTSVKSKAEFNLALASEMLGDIDLAIEWANKSYFTRYMQQTQNYLLTLKKRQEILARFNQ</sequence>
<keyword evidence="3" id="KW-1185">Reference proteome</keyword>
<dbReference type="OrthoDB" id="1115705at2"/>
<comment type="caution">
    <text evidence="2">The sequence shown here is derived from an EMBL/GenBank/DDBJ whole genome shotgun (WGS) entry which is preliminary data.</text>
</comment>
<dbReference type="Proteomes" id="UP000243525">
    <property type="component" value="Unassembled WGS sequence"/>
</dbReference>
<dbReference type="PROSITE" id="PS51257">
    <property type="entry name" value="PROKAR_LIPOPROTEIN"/>
    <property type="match status" value="1"/>
</dbReference>
<evidence type="ECO:0008006" key="4">
    <source>
        <dbReference type="Google" id="ProtNLM"/>
    </source>
</evidence>